<keyword evidence="1" id="KW-1133">Transmembrane helix</keyword>
<sequence length="378" mass="42484">MNLINKSVPFESIELRFLTPIHGNQLNIPVPKPKKQSTYEYHYFPPPSAATSFSSFSSTTSLPYLEDDFSDSKSLEDPSIPRSLWGKFAKLNECIHHSRPTLVSIEEVRLQTNLGGDEDEEMIHNTNTEWSPPSTLQAFPTLSQVVNPFMPTTSSDPEVIVNNNIQHWVRHVQRTGHSTTLQSFRIAQNKPKNWFGLRFPQPVVFKASSLYKIRRPSFLRGANIVFSVIILSLASVSLNKKHYAHLIGSPANGYLIGTIILQVVAIVHLVFMARLDVRKRLEMLGPRSRISWKIGYDLFLAMLEMVDLALGGVSLLKAQARCRNLPEPGLCNSMETSQLVLIAVLSLQVIIWTVAITEVIFDYFKAVSETGLVSKEIP</sequence>
<evidence type="ECO:0000313" key="3">
    <source>
        <dbReference type="Proteomes" id="UP000095009"/>
    </source>
</evidence>
<dbReference type="AlphaFoldDB" id="A0A1E3PKB1"/>
<accession>A0A1E3PKB1</accession>
<keyword evidence="1" id="KW-0812">Transmembrane</keyword>
<organism evidence="2 3">
    <name type="scientific">Nadsonia fulvescens var. elongata DSM 6958</name>
    <dbReference type="NCBI Taxonomy" id="857566"/>
    <lineage>
        <taxon>Eukaryota</taxon>
        <taxon>Fungi</taxon>
        <taxon>Dikarya</taxon>
        <taxon>Ascomycota</taxon>
        <taxon>Saccharomycotina</taxon>
        <taxon>Dipodascomycetes</taxon>
        <taxon>Dipodascales</taxon>
        <taxon>Dipodascales incertae sedis</taxon>
        <taxon>Nadsonia</taxon>
    </lineage>
</organism>
<dbReference type="Proteomes" id="UP000095009">
    <property type="component" value="Unassembled WGS sequence"/>
</dbReference>
<reference evidence="2 3" key="1">
    <citation type="journal article" date="2016" name="Proc. Natl. Acad. Sci. U.S.A.">
        <title>Comparative genomics of biotechnologically important yeasts.</title>
        <authorList>
            <person name="Riley R."/>
            <person name="Haridas S."/>
            <person name="Wolfe K.H."/>
            <person name="Lopes M.R."/>
            <person name="Hittinger C.T."/>
            <person name="Goeker M."/>
            <person name="Salamov A.A."/>
            <person name="Wisecaver J.H."/>
            <person name="Long T.M."/>
            <person name="Calvey C.H."/>
            <person name="Aerts A.L."/>
            <person name="Barry K.W."/>
            <person name="Choi C."/>
            <person name="Clum A."/>
            <person name="Coughlan A.Y."/>
            <person name="Deshpande S."/>
            <person name="Douglass A.P."/>
            <person name="Hanson S.J."/>
            <person name="Klenk H.-P."/>
            <person name="LaButti K.M."/>
            <person name="Lapidus A."/>
            <person name="Lindquist E.A."/>
            <person name="Lipzen A.M."/>
            <person name="Meier-Kolthoff J.P."/>
            <person name="Ohm R.A."/>
            <person name="Otillar R.P."/>
            <person name="Pangilinan J.L."/>
            <person name="Peng Y."/>
            <person name="Rokas A."/>
            <person name="Rosa C.A."/>
            <person name="Scheuner C."/>
            <person name="Sibirny A.A."/>
            <person name="Slot J.C."/>
            <person name="Stielow J.B."/>
            <person name="Sun H."/>
            <person name="Kurtzman C.P."/>
            <person name="Blackwell M."/>
            <person name="Grigoriev I.V."/>
            <person name="Jeffries T.W."/>
        </authorList>
    </citation>
    <scope>NUCLEOTIDE SEQUENCE [LARGE SCALE GENOMIC DNA]</scope>
    <source>
        <strain evidence="2 3">DSM 6958</strain>
    </source>
</reference>
<protein>
    <submittedName>
        <fullName evidence="2">Uncharacterized protein</fullName>
    </submittedName>
</protein>
<dbReference type="EMBL" id="KV454409">
    <property type="protein sequence ID" value="ODQ65740.1"/>
    <property type="molecule type" value="Genomic_DNA"/>
</dbReference>
<evidence type="ECO:0000256" key="1">
    <source>
        <dbReference type="SAM" id="Phobius"/>
    </source>
</evidence>
<feature type="transmembrane region" description="Helical" evidence="1">
    <location>
        <begin position="336"/>
        <end position="361"/>
    </location>
</feature>
<feature type="transmembrane region" description="Helical" evidence="1">
    <location>
        <begin position="251"/>
        <end position="273"/>
    </location>
</feature>
<name>A0A1E3PKB1_9ASCO</name>
<feature type="transmembrane region" description="Helical" evidence="1">
    <location>
        <begin position="218"/>
        <end position="239"/>
    </location>
</feature>
<keyword evidence="3" id="KW-1185">Reference proteome</keyword>
<keyword evidence="1" id="KW-0472">Membrane</keyword>
<proteinExistence type="predicted"/>
<evidence type="ECO:0000313" key="2">
    <source>
        <dbReference type="EMBL" id="ODQ65740.1"/>
    </source>
</evidence>
<gene>
    <name evidence="2" type="ORF">NADFUDRAFT_41731</name>
</gene>